<reference evidence="1" key="1">
    <citation type="submission" date="2021-02" db="EMBL/GenBank/DDBJ databases">
        <title>Psilocybe cubensis genome.</title>
        <authorList>
            <person name="Mckernan K.J."/>
            <person name="Crawford S."/>
            <person name="Trippe A."/>
            <person name="Kane L.T."/>
            <person name="Mclaughlin S."/>
        </authorList>
    </citation>
    <scope>NUCLEOTIDE SEQUENCE [LARGE SCALE GENOMIC DNA]</scope>
    <source>
        <strain evidence="1">MGC-MH-2018</strain>
    </source>
</reference>
<comment type="caution">
    <text evidence="1">The sequence shown here is derived from an EMBL/GenBank/DDBJ whole genome shotgun (WGS) entry which is preliminary data.</text>
</comment>
<dbReference type="SUPFAM" id="SSF48452">
    <property type="entry name" value="TPR-like"/>
    <property type="match status" value="1"/>
</dbReference>
<gene>
    <name evidence="1" type="ORF">JR316_009014</name>
</gene>
<organism evidence="1">
    <name type="scientific">Psilocybe cubensis</name>
    <name type="common">Psychedelic mushroom</name>
    <name type="synonym">Stropharia cubensis</name>
    <dbReference type="NCBI Taxonomy" id="181762"/>
    <lineage>
        <taxon>Eukaryota</taxon>
        <taxon>Fungi</taxon>
        <taxon>Dikarya</taxon>
        <taxon>Basidiomycota</taxon>
        <taxon>Agaricomycotina</taxon>
        <taxon>Agaricomycetes</taxon>
        <taxon>Agaricomycetidae</taxon>
        <taxon>Agaricales</taxon>
        <taxon>Agaricineae</taxon>
        <taxon>Strophariaceae</taxon>
        <taxon>Psilocybe</taxon>
    </lineage>
</organism>
<dbReference type="OrthoDB" id="3217196at2759"/>
<name>A0A8H7XTM3_PSICU</name>
<dbReference type="Gene3D" id="1.25.40.10">
    <property type="entry name" value="Tetratricopeptide repeat domain"/>
    <property type="match status" value="1"/>
</dbReference>
<proteinExistence type="predicted"/>
<dbReference type="InterPro" id="IPR011990">
    <property type="entry name" value="TPR-like_helical_dom_sf"/>
</dbReference>
<evidence type="ECO:0000313" key="1">
    <source>
        <dbReference type="EMBL" id="KAG5165435.1"/>
    </source>
</evidence>
<dbReference type="AlphaFoldDB" id="A0A8H7XTM3"/>
<accession>A0A8H7XTM3</accession>
<sequence length="270" mass="30764">MSAGQQAPGERFSVILCKVDSIEDVDNVIALYHRELEEFPPQHPNKCHLIGSFADALTTRFQYTGAKSDIDNAITRYQEALDLFSPNQTGRDTAAFSLGLALNLRYEKFFTTNDIGDSISNSRESLRLRPLGHRGRPKSLHQLMYAYMRRYEHQGSVDDLEEAISFGRESLDLLGRDPEDHSSTWSRFFTNLISDIGQQESTTDNYGKVLSRTREVILVGDNDPLRLSIISNLGAALTWRYEQGQLLHCAEPYCTRDIHSVECVRFKRIR</sequence>
<protein>
    <submittedName>
        <fullName evidence="1">Uncharacterized protein</fullName>
    </submittedName>
</protein>
<dbReference type="EMBL" id="JAFIQS010000009">
    <property type="protein sequence ID" value="KAG5165435.1"/>
    <property type="molecule type" value="Genomic_DNA"/>
</dbReference>